<accession>A0AB37UEX3</accession>
<gene>
    <name evidence="2" type="ORF">DSM107010_45980</name>
</gene>
<dbReference type="EMBL" id="RSCK01000049">
    <property type="protein sequence ID" value="RUT09302.1"/>
    <property type="molecule type" value="Genomic_DNA"/>
</dbReference>
<protein>
    <recommendedName>
        <fullName evidence="4">Siphovirus Gp157 family protein</fullName>
    </recommendedName>
</protein>
<dbReference type="Pfam" id="PF05565">
    <property type="entry name" value="Sipho_Gp157"/>
    <property type="match status" value="1"/>
</dbReference>
<comment type="caution">
    <text evidence="2">The sequence shown here is derived from an EMBL/GenBank/DDBJ whole genome shotgun (WGS) entry which is preliminary data.</text>
</comment>
<organism evidence="2 3">
    <name type="scientific">Chroococcidiopsis cubana SAG 39.79</name>
    <dbReference type="NCBI Taxonomy" id="388085"/>
    <lineage>
        <taxon>Bacteria</taxon>
        <taxon>Bacillati</taxon>
        <taxon>Cyanobacteriota</taxon>
        <taxon>Cyanophyceae</taxon>
        <taxon>Chroococcidiopsidales</taxon>
        <taxon>Chroococcidiopsidaceae</taxon>
        <taxon>Chroococcidiopsis</taxon>
    </lineage>
</organism>
<feature type="region of interest" description="Disordered" evidence="1">
    <location>
        <begin position="1"/>
        <end position="23"/>
    </location>
</feature>
<dbReference type="AlphaFoldDB" id="A0AB37UEX3"/>
<sequence>MTPSHSAEKNSSENNLPQSRSRSLFSIGEDLERLNEILDEAGDDTQQQELLNEWLQQLGTERDRKLDGYAALISEMQARAEARKAEAQRLMELARADERRSQLLKERLKWFFESQQLKTIETTRYRLSLSKNGGKAPLILKPDLSPQQLPERFTTTSIEPNTSAIRAALEAGESLDFASLGDRGTSIRIK</sequence>
<feature type="compositionally biased region" description="Polar residues" evidence="1">
    <location>
        <begin position="12"/>
        <end position="23"/>
    </location>
</feature>
<reference evidence="2 3" key="1">
    <citation type="journal article" date="2019" name="Genome Biol. Evol.">
        <title>Day and night: Metabolic profiles and evolutionary relationships of six axenic non-marine cyanobacteria.</title>
        <authorList>
            <person name="Will S.E."/>
            <person name="Henke P."/>
            <person name="Boedeker C."/>
            <person name="Huang S."/>
            <person name="Brinkmann H."/>
            <person name="Rohde M."/>
            <person name="Jarek M."/>
            <person name="Friedl T."/>
            <person name="Seufert S."/>
            <person name="Schumacher M."/>
            <person name="Overmann J."/>
            <person name="Neumann-Schaal M."/>
            <person name="Petersen J."/>
        </authorList>
    </citation>
    <scope>NUCLEOTIDE SEQUENCE [LARGE SCALE GENOMIC DNA]</scope>
    <source>
        <strain evidence="2 3">SAG 39.79</strain>
    </source>
</reference>
<dbReference type="Proteomes" id="UP000282574">
    <property type="component" value="Unassembled WGS sequence"/>
</dbReference>
<evidence type="ECO:0000256" key="1">
    <source>
        <dbReference type="SAM" id="MobiDB-lite"/>
    </source>
</evidence>
<evidence type="ECO:0000313" key="3">
    <source>
        <dbReference type="Proteomes" id="UP000282574"/>
    </source>
</evidence>
<evidence type="ECO:0000313" key="2">
    <source>
        <dbReference type="EMBL" id="RUT09302.1"/>
    </source>
</evidence>
<feature type="compositionally biased region" description="Basic and acidic residues" evidence="1">
    <location>
        <begin position="1"/>
        <end position="11"/>
    </location>
</feature>
<keyword evidence="3" id="KW-1185">Reference proteome</keyword>
<name>A0AB37UEX3_9CYAN</name>
<dbReference type="InterPro" id="IPR008840">
    <property type="entry name" value="Sipho_Gp157"/>
</dbReference>
<evidence type="ECO:0008006" key="4">
    <source>
        <dbReference type="Google" id="ProtNLM"/>
    </source>
</evidence>
<proteinExistence type="predicted"/>
<dbReference type="RefSeq" id="WP_015152162.1">
    <property type="nucleotide sequence ID" value="NZ_JAVKZF010000002.1"/>
</dbReference>